<dbReference type="Proteomes" id="UP000231419">
    <property type="component" value="Segment"/>
</dbReference>
<proteinExistence type="predicted"/>
<protein>
    <submittedName>
        <fullName evidence="1">DNA ligase</fullName>
    </submittedName>
</protein>
<accession>A0A2D0ZM89</accession>
<organism evidence="1 2">
    <name type="scientific">Rhodococcus phage Trina</name>
    <dbReference type="NCBI Taxonomy" id="2027905"/>
    <lineage>
        <taxon>Viruses</taxon>
        <taxon>Duplodnaviria</taxon>
        <taxon>Heunggongvirae</taxon>
        <taxon>Uroviricota</taxon>
        <taxon>Caudoviricetes</taxon>
        <taxon>Trinavirus</taxon>
        <taxon>Trinavirus trina</taxon>
    </lineage>
</organism>
<keyword evidence="2" id="KW-1185">Reference proteome</keyword>
<reference evidence="2" key="1">
    <citation type="submission" date="2017-08" db="EMBL/GenBank/DDBJ databases">
        <authorList>
            <person name="de Groot N.N."/>
        </authorList>
    </citation>
    <scope>NUCLEOTIDE SEQUENCE [LARGE SCALE GENOMIC DNA]</scope>
</reference>
<evidence type="ECO:0000313" key="1">
    <source>
        <dbReference type="EMBL" id="ASZ74955.1"/>
    </source>
</evidence>
<dbReference type="EMBL" id="MF668286">
    <property type="protein sequence ID" value="ASZ74955.1"/>
    <property type="molecule type" value="Genomic_DNA"/>
</dbReference>
<dbReference type="SUPFAM" id="SSF56091">
    <property type="entry name" value="DNA ligase/mRNA capping enzyme, catalytic domain"/>
    <property type="match status" value="1"/>
</dbReference>
<name>A0A2D0ZM89_9CAUD</name>
<gene>
    <name evidence="1" type="ORF">SEA_TRINA_162</name>
</gene>
<evidence type="ECO:0000313" key="2">
    <source>
        <dbReference type="Proteomes" id="UP000231419"/>
    </source>
</evidence>
<sequence>MAYVETTEERITRLRRILITHSCLYYVFDMPIWTDKEFDSFAYELVELQKKYPKISKSIAYEQEAYKDFDGSTGFDLPIWTAEARGKAEYIYKLHCELHPEKNLRKWQ</sequence>
<keyword evidence="1" id="KW-0436">Ligase</keyword>
<dbReference type="OrthoDB" id="2955at10239"/>
<dbReference type="GO" id="GO:0016874">
    <property type="term" value="F:ligase activity"/>
    <property type="evidence" value="ECO:0007669"/>
    <property type="project" value="UniProtKB-KW"/>
</dbReference>
<dbReference type="Pfam" id="PF22745">
    <property type="entry name" value="Nlig-Ia"/>
    <property type="match status" value="1"/>
</dbReference>
<dbReference type="Gene3D" id="1.10.287.610">
    <property type="entry name" value="Helix hairpin bin"/>
    <property type="match status" value="1"/>
</dbReference>